<evidence type="ECO:0000313" key="3">
    <source>
        <dbReference type="EMBL" id="APF19531.1"/>
    </source>
</evidence>
<gene>
    <name evidence="3" type="ORF">Cabys_2783</name>
    <name evidence="4" type="ORF">Calab_0011</name>
</gene>
<evidence type="ECO:0000256" key="1">
    <source>
        <dbReference type="SAM" id="Coils"/>
    </source>
</evidence>
<evidence type="ECO:0000313" key="6">
    <source>
        <dbReference type="Proteomes" id="UP000183868"/>
    </source>
</evidence>
<evidence type="ECO:0000259" key="2">
    <source>
        <dbReference type="Pfam" id="PF05670"/>
    </source>
</evidence>
<dbReference type="RefSeq" id="WP_006926516.1">
    <property type="nucleotide sequence ID" value="NZ_CM001402.1"/>
</dbReference>
<dbReference type="eggNOG" id="COG1293">
    <property type="taxonomic scope" value="Bacteria"/>
</dbReference>
<dbReference type="PaxDb" id="880073-Calab_0011"/>
<dbReference type="GO" id="GO:0043023">
    <property type="term" value="F:ribosomal large subunit binding"/>
    <property type="evidence" value="ECO:0007669"/>
    <property type="project" value="TreeGrafter"/>
</dbReference>
<organism evidence="4 5">
    <name type="scientific">Caldithrix abyssi DSM 13497</name>
    <dbReference type="NCBI Taxonomy" id="880073"/>
    <lineage>
        <taxon>Bacteria</taxon>
        <taxon>Pseudomonadati</taxon>
        <taxon>Calditrichota</taxon>
        <taxon>Calditrichia</taxon>
        <taxon>Calditrichales</taxon>
        <taxon>Calditrichaceae</taxon>
        <taxon>Caldithrix</taxon>
    </lineage>
</organism>
<evidence type="ECO:0000313" key="5">
    <source>
        <dbReference type="Proteomes" id="UP000004671"/>
    </source>
</evidence>
<dbReference type="GO" id="GO:0072344">
    <property type="term" value="P:rescue of stalled ribosome"/>
    <property type="evidence" value="ECO:0007669"/>
    <property type="project" value="TreeGrafter"/>
</dbReference>
<evidence type="ECO:0000313" key="4">
    <source>
        <dbReference type="EMBL" id="EHO39665.1"/>
    </source>
</evidence>
<keyword evidence="1" id="KW-0175">Coiled coil</keyword>
<dbReference type="Proteomes" id="UP000004671">
    <property type="component" value="Chromosome"/>
</dbReference>
<dbReference type="PANTHER" id="PTHR15239">
    <property type="entry name" value="NUCLEAR EXPORT MEDIATOR FACTOR NEMF"/>
    <property type="match status" value="1"/>
</dbReference>
<dbReference type="Proteomes" id="UP000183868">
    <property type="component" value="Chromosome"/>
</dbReference>
<dbReference type="PANTHER" id="PTHR15239:SF6">
    <property type="entry name" value="RIBOSOME QUALITY CONTROL COMPLEX SUBUNIT NEMF"/>
    <property type="match status" value="1"/>
</dbReference>
<dbReference type="SUPFAM" id="SSF46946">
    <property type="entry name" value="S13-like H2TH domain"/>
    <property type="match status" value="1"/>
</dbReference>
<dbReference type="OrthoDB" id="9766163at2"/>
<dbReference type="InterPro" id="IPR051608">
    <property type="entry name" value="RQC_Subunit_NEMF"/>
</dbReference>
<proteinExistence type="predicted"/>
<reference evidence="3 6" key="2">
    <citation type="submission" date="2016-11" db="EMBL/GenBank/DDBJ databases">
        <title>Genomic analysis of Caldithrix abyssi and proposal of a novel bacterial phylum Caldithrichaeota.</title>
        <authorList>
            <person name="Kublanov I."/>
            <person name="Sigalova O."/>
            <person name="Gavrilov S."/>
            <person name="Lebedinsky A."/>
            <person name="Ivanova N."/>
            <person name="Daum C."/>
            <person name="Reddy T."/>
            <person name="Klenk H.P."/>
            <person name="Goker M."/>
            <person name="Reva O."/>
            <person name="Miroshnichenko M."/>
            <person name="Kyprides N."/>
            <person name="Woyke T."/>
            <person name="Gelfand M."/>
        </authorList>
    </citation>
    <scope>NUCLEOTIDE SEQUENCE [LARGE SCALE GENOMIC DNA]</scope>
    <source>
        <strain evidence="3 6">LF13</strain>
    </source>
</reference>
<dbReference type="STRING" id="880073.Cabys_2783"/>
<dbReference type="KEGG" id="caby:Cabys_2783"/>
<dbReference type="EMBL" id="CM001402">
    <property type="protein sequence ID" value="EHO39665.1"/>
    <property type="molecule type" value="Genomic_DNA"/>
</dbReference>
<feature type="coiled-coil region" evidence="1">
    <location>
        <begin position="373"/>
        <end position="403"/>
    </location>
</feature>
<name>H1XWX8_CALAY</name>
<keyword evidence="5" id="KW-1185">Reference proteome</keyword>
<accession>H1XWX8</accession>
<reference evidence="4 5" key="1">
    <citation type="submission" date="2011-09" db="EMBL/GenBank/DDBJ databases">
        <title>The permanent draft genome of Caldithrix abyssi DSM 13497.</title>
        <authorList>
            <consortium name="US DOE Joint Genome Institute (JGI-PGF)"/>
            <person name="Lucas S."/>
            <person name="Han J."/>
            <person name="Lapidus A."/>
            <person name="Bruce D."/>
            <person name="Goodwin L."/>
            <person name="Pitluck S."/>
            <person name="Peters L."/>
            <person name="Kyrpides N."/>
            <person name="Mavromatis K."/>
            <person name="Ivanova N."/>
            <person name="Mikhailova N."/>
            <person name="Chertkov O."/>
            <person name="Detter J.C."/>
            <person name="Tapia R."/>
            <person name="Han C."/>
            <person name="Land M."/>
            <person name="Hauser L."/>
            <person name="Markowitz V."/>
            <person name="Cheng J.-F."/>
            <person name="Hugenholtz P."/>
            <person name="Woyke T."/>
            <person name="Wu D."/>
            <person name="Spring S."/>
            <person name="Brambilla E."/>
            <person name="Klenk H.-P."/>
            <person name="Eisen J.A."/>
        </authorList>
    </citation>
    <scope>NUCLEOTIDE SEQUENCE [LARGE SCALE GENOMIC DNA]</scope>
    <source>
        <strain evidence="4 5">DSM 13497</strain>
    </source>
</reference>
<feature type="domain" description="NFACT RNA-binding" evidence="2">
    <location>
        <begin position="448"/>
        <end position="542"/>
    </location>
</feature>
<dbReference type="EMBL" id="CP018099">
    <property type="protein sequence ID" value="APF19531.1"/>
    <property type="molecule type" value="Genomic_DNA"/>
</dbReference>
<dbReference type="InterPro" id="IPR008532">
    <property type="entry name" value="NFACT_RNA-bd"/>
</dbReference>
<dbReference type="Pfam" id="PF05670">
    <property type="entry name" value="NFACT-R_1"/>
    <property type="match status" value="1"/>
</dbReference>
<sequence>MFKNYYLFSELLKEIQPAISGQKITSAFTYRKDEVVLELGNDQFILIGIAANEPYLLLKAAHNISQARYALFEKLYGQTIRNAGLLNFDKHLFIETESYRLEAIFFPPHNNVFLLSADRQILKAFKDKTEYPAKLPETQEKLDLRAIEASLLNDLIVKNPTLKVRGFLQNHFAALNKVMLNEILFRTQLDPERPLSELNEEQKERLITVLLKIKEELTAGKAYLYFDKNADLIRWISLIRLEQFQESYDFKEYDSINQALGVFYYEKRVRQEFEKLKALCKTALQKRLRFLNSSLERLKEHADLRKRKTEAELKGNLLLTFKNDIPPGAREVELANIFSERQEKIKIKLNPSKSVVENAQRYFNKFKNVQHNQQALQIKMDTYRREMEEIDQLLKQLEQIRTLQRLKSFSDRLREMKLIQDGSASNKKAAPENLKYVFNRLIVDGKWEVYIGRDGKTNDLLTFHFANKWDIWLHAQGVSGAHVIIRVPNRNQNPPAHIIEQAARIAAAHSKARTSSTVPVIYTQVRYVSRIRKAPPGTVKFQNEKVLFVTPMNLN</sequence>
<dbReference type="GO" id="GO:0000049">
    <property type="term" value="F:tRNA binding"/>
    <property type="evidence" value="ECO:0007669"/>
    <property type="project" value="TreeGrafter"/>
</dbReference>
<dbReference type="Pfam" id="PF05833">
    <property type="entry name" value="NFACT_N"/>
    <property type="match status" value="1"/>
</dbReference>
<feature type="coiled-coil region" evidence="1">
    <location>
        <begin position="281"/>
        <end position="312"/>
    </location>
</feature>
<protein>
    <submittedName>
        <fullName evidence="3">Putative component of the ribosome quality control (RQC) complex, YloA/Tae2 family</fullName>
    </submittedName>
</protein>
<dbReference type="GO" id="GO:1990112">
    <property type="term" value="C:RQC complex"/>
    <property type="evidence" value="ECO:0007669"/>
    <property type="project" value="TreeGrafter"/>
</dbReference>
<dbReference type="Gene3D" id="1.10.8.50">
    <property type="match status" value="1"/>
</dbReference>
<dbReference type="InParanoid" id="H1XWX8"/>
<dbReference type="AlphaFoldDB" id="H1XWX8"/>
<dbReference type="HOGENOM" id="CLU_022481_2_1_0"/>
<dbReference type="InterPro" id="IPR010979">
    <property type="entry name" value="Ribosomal_uS13-like_H2TH"/>
</dbReference>
<dbReference type="Gene3D" id="2.30.310.10">
    <property type="entry name" value="ibrinogen binding protein from staphylococcus aureus domain"/>
    <property type="match status" value="1"/>
</dbReference>